<organism evidence="2 3">
    <name type="scientific">Actinocatenispora rupis</name>
    <dbReference type="NCBI Taxonomy" id="519421"/>
    <lineage>
        <taxon>Bacteria</taxon>
        <taxon>Bacillati</taxon>
        <taxon>Actinomycetota</taxon>
        <taxon>Actinomycetes</taxon>
        <taxon>Micromonosporales</taxon>
        <taxon>Micromonosporaceae</taxon>
        <taxon>Actinocatenispora</taxon>
    </lineage>
</organism>
<reference evidence="2" key="1">
    <citation type="submission" date="2021-01" db="EMBL/GenBank/DDBJ databases">
        <title>Whole genome shotgun sequence of Actinocatenispora rupis NBRC 107355.</title>
        <authorList>
            <person name="Komaki H."/>
            <person name="Tamura T."/>
        </authorList>
    </citation>
    <scope>NUCLEOTIDE SEQUENCE</scope>
    <source>
        <strain evidence="2">NBRC 107355</strain>
    </source>
</reference>
<feature type="transmembrane region" description="Helical" evidence="1">
    <location>
        <begin position="222"/>
        <end position="238"/>
    </location>
</feature>
<gene>
    <name evidence="2" type="primary">yldB</name>
    <name evidence="2" type="ORF">Aru02nite_19530</name>
</gene>
<feature type="transmembrane region" description="Helical" evidence="1">
    <location>
        <begin position="173"/>
        <end position="190"/>
    </location>
</feature>
<feature type="transmembrane region" description="Helical" evidence="1">
    <location>
        <begin position="197"/>
        <end position="216"/>
    </location>
</feature>
<keyword evidence="3" id="KW-1185">Reference proteome</keyword>
<keyword evidence="1" id="KW-0472">Membrane</keyword>
<evidence type="ECO:0000313" key="3">
    <source>
        <dbReference type="Proteomes" id="UP000612808"/>
    </source>
</evidence>
<dbReference type="RefSeq" id="WP_345710178.1">
    <property type="nucleotide sequence ID" value="NZ_BAAAZM010000019.1"/>
</dbReference>
<dbReference type="Proteomes" id="UP000612808">
    <property type="component" value="Unassembled WGS sequence"/>
</dbReference>
<dbReference type="Pfam" id="PF20401">
    <property type="entry name" value="Rhomboid_2"/>
    <property type="match status" value="1"/>
</dbReference>
<feature type="transmembrane region" description="Helical" evidence="1">
    <location>
        <begin position="136"/>
        <end position="153"/>
    </location>
</feature>
<keyword evidence="1" id="KW-1133">Transmembrane helix</keyword>
<dbReference type="InterPro" id="IPR046862">
    <property type="entry name" value="Rhomboid_2"/>
</dbReference>
<proteinExistence type="predicted"/>
<evidence type="ECO:0000256" key="1">
    <source>
        <dbReference type="SAM" id="Phobius"/>
    </source>
</evidence>
<dbReference type="AlphaFoldDB" id="A0A8J3J6N6"/>
<comment type="caution">
    <text evidence="2">The sequence shown here is derived from an EMBL/GenBank/DDBJ whole genome shotgun (WGS) entry which is preliminary data.</text>
</comment>
<evidence type="ECO:0000313" key="2">
    <source>
        <dbReference type="EMBL" id="GID11064.1"/>
    </source>
</evidence>
<protein>
    <submittedName>
        <fullName evidence="2">Uncharacterized protein</fullName>
    </submittedName>
</protein>
<sequence>MDGVAVVAILVLLAVLWYLLRAVGLVWLPATRTVRSLSVWTGRLHGWVVTAPATFAYAAIFTASTLLQRSAPPNLITLLTTIQSTNLARLSTKPVSALVTSGLWVADQGVGLAGYLLVFCVVIAWAERRYGTPRMILIWLSGHVLGSLLTALVEVHAIRSGKAPHSLAVSTDVGVSYIMVAGCVAAVLVFRGWLKIAGVLAMAVGVVLPVIVHHTIWDLGHLLATLCGLGMAALLLAIRPLRIPIPVDEVTAGLAVRRRPRPRH</sequence>
<feature type="transmembrane region" description="Helical" evidence="1">
    <location>
        <begin position="46"/>
        <end position="67"/>
    </location>
</feature>
<dbReference type="EMBL" id="BOMB01000010">
    <property type="protein sequence ID" value="GID11064.1"/>
    <property type="molecule type" value="Genomic_DNA"/>
</dbReference>
<name>A0A8J3J6N6_9ACTN</name>
<feature type="transmembrane region" description="Helical" evidence="1">
    <location>
        <begin position="103"/>
        <end position="124"/>
    </location>
</feature>
<accession>A0A8J3J6N6</accession>
<keyword evidence="1" id="KW-0812">Transmembrane</keyword>